<organism evidence="1 2">
    <name type="scientific">Trichinella pseudospiralis</name>
    <name type="common">Parasitic roundworm</name>
    <dbReference type="NCBI Taxonomy" id="6337"/>
    <lineage>
        <taxon>Eukaryota</taxon>
        <taxon>Metazoa</taxon>
        <taxon>Ecdysozoa</taxon>
        <taxon>Nematoda</taxon>
        <taxon>Enoplea</taxon>
        <taxon>Dorylaimia</taxon>
        <taxon>Trichinellida</taxon>
        <taxon>Trichinellidae</taxon>
        <taxon>Trichinella</taxon>
    </lineage>
</organism>
<reference evidence="1 2" key="1">
    <citation type="submission" date="2015-01" db="EMBL/GenBank/DDBJ databases">
        <title>Evolution of Trichinella species and genotypes.</title>
        <authorList>
            <person name="Korhonen P.K."/>
            <person name="Edoardo P."/>
            <person name="Giuseppe L.R."/>
            <person name="Gasser R.B."/>
        </authorList>
    </citation>
    <scope>NUCLEOTIDE SEQUENCE [LARGE SCALE GENOMIC DNA]</scope>
    <source>
        <strain evidence="1">ISS13</strain>
    </source>
</reference>
<accession>A0A0V1C6E6</accession>
<dbReference type="AlphaFoldDB" id="A0A0V1C6E6"/>
<dbReference type="Proteomes" id="UP000054632">
    <property type="component" value="Unassembled WGS sequence"/>
</dbReference>
<proteinExistence type="predicted"/>
<evidence type="ECO:0000313" key="1">
    <source>
        <dbReference type="EMBL" id="KRY44307.1"/>
    </source>
</evidence>
<gene>
    <name evidence="1" type="ORF">T4A_1236</name>
</gene>
<comment type="caution">
    <text evidence="1">The sequence shown here is derived from an EMBL/GenBank/DDBJ whole genome shotgun (WGS) entry which is preliminary data.</text>
</comment>
<sequence length="39" mass="4495">MDIKLCIIAEKITLRSLYSPPVINVTVVQKYAFLKILKM</sequence>
<protein>
    <submittedName>
        <fullName evidence="1">Uncharacterized protein</fullName>
    </submittedName>
</protein>
<name>A0A0V1C6E6_TRIPS</name>
<evidence type="ECO:0000313" key="2">
    <source>
        <dbReference type="Proteomes" id="UP000054632"/>
    </source>
</evidence>
<dbReference type="EMBL" id="JYDR01004407">
    <property type="protein sequence ID" value="KRY44307.1"/>
    <property type="molecule type" value="Genomic_DNA"/>
</dbReference>